<dbReference type="PANTHER" id="PTHR37313">
    <property type="entry name" value="UPF0749 PROTEIN RV1825"/>
    <property type="match status" value="1"/>
</dbReference>
<keyword evidence="3" id="KW-0812">Transmembrane</keyword>
<dbReference type="InterPro" id="IPR010273">
    <property type="entry name" value="DUF881"/>
</dbReference>
<reference evidence="4" key="1">
    <citation type="submission" date="2020-08" db="EMBL/GenBank/DDBJ databases">
        <title>Genome public.</title>
        <authorList>
            <person name="Liu C."/>
            <person name="Sun Q."/>
        </authorList>
    </citation>
    <scope>NUCLEOTIDE SEQUENCE</scope>
    <source>
        <strain evidence="4">NSJ-52</strain>
    </source>
</reference>
<gene>
    <name evidence="4" type="ORF">H8S62_09095</name>
</gene>
<dbReference type="PANTHER" id="PTHR37313:SF2">
    <property type="entry name" value="UPF0749 PROTEIN YLXX"/>
    <property type="match status" value="1"/>
</dbReference>
<evidence type="ECO:0000256" key="1">
    <source>
        <dbReference type="ARBA" id="ARBA00009108"/>
    </source>
</evidence>
<organism evidence="4 5">
    <name type="scientific">Lawsonibacter faecis</name>
    <dbReference type="NCBI Taxonomy" id="2763052"/>
    <lineage>
        <taxon>Bacteria</taxon>
        <taxon>Bacillati</taxon>
        <taxon>Bacillota</taxon>
        <taxon>Clostridia</taxon>
        <taxon>Eubacteriales</taxon>
        <taxon>Oscillospiraceae</taxon>
        <taxon>Lawsonibacter</taxon>
    </lineage>
</organism>
<sequence length="254" mass="26871">MEKAKTKKNRGELAIGAVCVVLGILLAVQLRSVKVNSAADAAGAGRLETLQNLYNDEVDKSEKLQAQLDQTEAELQTYRDAAASGSSQSEALKAELSKLQMEAGLVDVEGPGVMVSLRDSTVANITGEEADYIIHDNDLLSVVNELRDAGAEAISLNGERLLATSEIRCAGSVVIVNGRRYTAPFVFNAVGDPTTLYNALTMRGGVVDVLGQWKIEVKVTASEKLLVPKYSGVIEFRYAAPATAGNAGTEEGVG</sequence>
<comment type="caution">
    <text evidence="4">The sequence shown here is derived from an EMBL/GenBank/DDBJ whole genome shotgun (WGS) entry which is preliminary data.</text>
</comment>
<evidence type="ECO:0000256" key="2">
    <source>
        <dbReference type="SAM" id="Coils"/>
    </source>
</evidence>
<dbReference type="EMBL" id="JACOPQ010000006">
    <property type="protein sequence ID" value="MBC5737164.1"/>
    <property type="molecule type" value="Genomic_DNA"/>
</dbReference>
<evidence type="ECO:0000313" key="4">
    <source>
        <dbReference type="EMBL" id="MBC5737164.1"/>
    </source>
</evidence>
<dbReference type="Gene3D" id="3.30.70.1880">
    <property type="entry name" value="Protein of unknown function DUF881"/>
    <property type="match status" value="1"/>
</dbReference>
<evidence type="ECO:0000313" key="5">
    <source>
        <dbReference type="Proteomes" id="UP000607645"/>
    </source>
</evidence>
<accession>A0A8J6MD53</accession>
<proteinExistence type="inferred from homology"/>
<keyword evidence="2" id="KW-0175">Coiled coil</keyword>
<dbReference type="Pfam" id="PF05949">
    <property type="entry name" value="DUF881"/>
    <property type="match status" value="1"/>
</dbReference>
<comment type="similarity">
    <text evidence="1">Belongs to the UPF0749 family.</text>
</comment>
<keyword evidence="3" id="KW-1133">Transmembrane helix</keyword>
<feature type="transmembrane region" description="Helical" evidence="3">
    <location>
        <begin position="12"/>
        <end position="30"/>
    </location>
</feature>
<feature type="coiled-coil region" evidence="2">
    <location>
        <begin position="47"/>
        <end position="81"/>
    </location>
</feature>
<keyword evidence="5" id="KW-1185">Reference proteome</keyword>
<dbReference type="Proteomes" id="UP000607645">
    <property type="component" value="Unassembled WGS sequence"/>
</dbReference>
<evidence type="ECO:0000256" key="3">
    <source>
        <dbReference type="SAM" id="Phobius"/>
    </source>
</evidence>
<dbReference type="RefSeq" id="WP_186919087.1">
    <property type="nucleotide sequence ID" value="NZ_JACOPQ010000006.1"/>
</dbReference>
<keyword evidence="3" id="KW-0472">Membrane</keyword>
<protein>
    <submittedName>
        <fullName evidence="4">DUF881 domain-containing protein</fullName>
    </submittedName>
</protein>
<dbReference type="AlphaFoldDB" id="A0A8J6MD53"/>
<name>A0A8J6MD53_9FIRM</name>